<sequence length="104" mass="12105">MIWVFSFVLFLLNQPIKTRDLSFLSLVASLPLSLLLLVDFSPPCPIVFVFSVLRNKIGKEREKSYLDLCEHEERGSREKRTSWRFFKMVNRRSTVNSTYGTSNG</sequence>
<keyword evidence="1" id="KW-0812">Transmembrane</keyword>
<comment type="caution">
    <text evidence="3">The sequence shown here is derived from an EMBL/GenBank/DDBJ whole genome shotgun (WGS) entry which is preliminary data.</text>
</comment>
<keyword evidence="1" id="KW-0472">Membrane</keyword>
<evidence type="ECO:0000313" key="3">
    <source>
        <dbReference type="EMBL" id="DAD21302.1"/>
    </source>
</evidence>
<dbReference type="Proteomes" id="UP000607653">
    <property type="component" value="Unassembled WGS sequence"/>
</dbReference>
<organism evidence="3 4">
    <name type="scientific">Nelumbo nucifera</name>
    <name type="common">Sacred lotus</name>
    <dbReference type="NCBI Taxonomy" id="4432"/>
    <lineage>
        <taxon>Eukaryota</taxon>
        <taxon>Viridiplantae</taxon>
        <taxon>Streptophyta</taxon>
        <taxon>Embryophyta</taxon>
        <taxon>Tracheophyta</taxon>
        <taxon>Spermatophyta</taxon>
        <taxon>Magnoliopsida</taxon>
        <taxon>Proteales</taxon>
        <taxon>Nelumbonaceae</taxon>
        <taxon>Nelumbo</taxon>
    </lineage>
</organism>
<evidence type="ECO:0000256" key="1">
    <source>
        <dbReference type="SAM" id="Phobius"/>
    </source>
</evidence>
<evidence type="ECO:0000256" key="2">
    <source>
        <dbReference type="SAM" id="SignalP"/>
    </source>
</evidence>
<keyword evidence="4" id="KW-1185">Reference proteome</keyword>
<feature type="signal peptide" evidence="2">
    <location>
        <begin position="1"/>
        <end position="18"/>
    </location>
</feature>
<keyword evidence="1" id="KW-1133">Transmembrane helix</keyword>
<feature type="chain" id="PRO_5032669305" evidence="2">
    <location>
        <begin position="19"/>
        <end position="104"/>
    </location>
</feature>
<evidence type="ECO:0000313" key="4">
    <source>
        <dbReference type="Proteomes" id="UP000607653"/>
    </source>
</evidence>
<accession>A0A822XMN2</accession>
<name>A0A822XMN2_NELNU</name>
<reference evidence="3 4" key="1">
    <citation type="journal article" date="2020" name="Mol. Biol. Evol.">
        <title>Distinct Expression and Methylation Patterns for Genes with Different Fates following a Single Whole-Genome Duplication in Flowering Plants.</title>
        <authorList>
            <person name="Shi T."/>
            <person name="Rahmani R.S."/>
            <person name="Gugger P.F."/>
            <person name="Wang M."/>
            <person name="Li H."/>
            <person name="Zhang Y."/>
            <person name="Li Z."/>
            <person name="Wang Q."/>
            <person name="Van de Peer Y."/>
            <person name="Marchal K."/>
            <person name="Chen J."/>
        </authorList>
    </citation>
    <scope>NUCLEOTIDE SEQUENCE [LARGE SCALE GENOMIC DNA]</scope>
    <source>
        <tissue evidence="3">Leaf</tissue>
    </source>
</reference>
<keyword evidence="2" id="KW-0732">Signal</keyword>
<dbReference type="EMBL" id="DUZY01000001">
    <property type="protein sequence ID" value="DAD21302.1"/>
    <property type="molecule type" value="Genomic_DNA"/>
</dbReference>
<protein>
    <submittedName>
        <fullName evidence="3">Uncharacterized protein</fullName>
    </submittedName>
</protein>
<dbReference type="AlphaFoldDB" id="A0A822XMN2"/>
<proteinExistence type="predicted"/>
<gene>
    <name evidence="3" type="ORF">HUJ06_022765</name>
</gene>
<feature type="transmembrane region" description="Helical" evidence="1">
    <location>
        <begin position="34"/>
        <end position="53"/>
    </location>
</feature>